<gene>
    <name evidence="2" type="ORF">ELS83_19725</name>
</gene>
<dbReference type="EMBL" id="RZNH01000049">
    <property type="protein sequence ID" value="NOU62034.1"/>
    <property type="molecule type" value="Genomic_DNA"/>
</dbReference>
<keyword evidence="1" id="KW-1133">Transmembrane helix</keyword>
<proteinExistence type="predicted"/>
<feature type="transmembrane region" description="Helical" evidence="1">
    <location>
        <begin position="21"/>
        <end position="38"/>
    </location>
</feature>
<evidence type="ECO:0000256" key="1">
    <source>
        <dbReference type="SAM" id="Phobius"/>
    </source>
</evidence>
<dbReference type="Proteomes" id="UP000732105">
    <property type="component" value="Unassembled WGS sequence"/>
</dbReference>
<keyword evidence="1" id="KW-0472">Membrane</keyword>
<reference evidence="2 3" key="1">
    <citation type="submission" date="2018-12" db="EMBL/GenBank/DDBJ databases">
        <title>Marinifilum JC070 sp. nov., a marine bacterium isolated from Yongle Blue Hole in the South China Sea.</title>
        <authorList>
            <person name="Fu T."/>
        </authorList>
    </citation>
    <scope>NUCLEOTIDE SEQUENCE [LARGE SCALE GENOMIC DNA]</scope>
    <source>
        <strain evidence="2 3">JC070</strain>
    </source>
</reference>
<dbReference type="RefSeq" id="WP_171597295.1">
    <property type="nucleotide sequence ID" value="NZ_RZNH01000049.1"/>
</dbReference>
<accession>A0ABX1X145</accession>
<organism evidence="2 3">
    <name type="scientific">Marinifilum caeruleilacunae</name>
    <dbReference type="NCBI Taxonomy" id="2499076"/>
    <lineage>
        <taxon>Bacteria</taxon>
        <taxon>Pseudomonadati</taxon>
        <taxon>Bacteroidota</taxon>
        <taxon>Bacteroidia</taxon>
        <taxon>Marinilabiliales</taxon>
        <taxon>Marinifilaceae</taxon>
    </lineage>
</organism>
<keyword evidence="1" id="KW-0812">Transmembrane</keyword>
<evidence type="ECO:0000313" key="3">
    <source>
        <dbReference type="Proteomes" id="UP000732105"/>
    </source>
</evidence>
<name>A0ABX1X145_9BACT</name>
<protein>
    <submittedName>
        <fullName evidence="2">Uncharacterized protein</fullName>
    </submittedName>
</protein>
<sequence length="198" mass="23377">MRFFQSTPIRKNMLHHYQKTTSPIIFLFAIIIALTSIACKKQNTINETIHRMIDSQIKNVDSLSIYYPKHYVYKPLDFDVKIYSIINGACNDCIMEFDEWSKFISQNEFSDEVNYYFHIHAAEYKELENLFDTKGYTFFFVKDPKMKFIKINNLPKDKMFHTFLVSDNKIILVGSPLKNGPIKDLYIKTINRILNASM</sequence>
<evidence type="ECO:0000313" key="2">
    <source>
        <dbReference type="EMBL" id="NOU62034.1"/>
    </source>
</evidence>
<comment type="caution">
    <text evidence="2">The sequence shown here is derived from an EMBL/GenBank/DDBJ whole genome shotgun (WGS) entry which is preliminary data.</text>
</comment>
<keyword evidence="3" id="KW-1185">Reference proteome</keyword>